<dbReference type="RefSeq" id="WP_093561146.1">
    <property type="nucleotide sequence ID" value="NZ_FPBO01000057.1"/>
</dbReference>
<reference evidence="3" key="1">
    <citation type="submission" date="2016-10" db="EMBL/GenBank/DDBJ databases">
        <authorList>
            <person name="Varghese N."/>
            <person name="Submissions S."/>
        </authorList>
    </citation>
    <scope>NUCLEOTIDE SEQUENCE [LARGE SCALE GENOMIC DNA]</scope>
    <source>
        <strain evidence="3">CGMCC 1.11014</strain>
    </source>
</reference>
<dbReference type="EMBL" id="FPBO01000057">
    <property type="protein sequence ID" value="SFV16956.1"/>
    <property type="molecule type" value="Genomic_DNA"/>
</dbReference>
<organism evidence="2 3">
    <name type="scientific">Pseudoduganella namucuonensis</name>
    <dbReference type="NCBI Taxonomy" id="1035707"/>
    <lineage>
        <taxon>Bacteria</taxon>
        <taxon>Pseudomonadati</taxon>
        <taxon>Pseudomonadota</taxon>
        <taxon>Betaproteobacteria</taxon>
        <taxon>Burkholderiales</taxon>
        <taxon>Oxalobacteraceae</taxon>
        <taxon>Telluria group</taxon>
        <taxon>Pseudoduganella</taxon>
    </lineage>
</organism>
<evidence type="ECO:0000256" key="1">
    <source>
        <dbReference type="SAM" id="MobiDB-lite"/>
    </source>
</evidence>
<gene>
    <name evidence="2" type="ORF">SAMN05216552_10579</name>
</gene>
<accession>A0A1I7M4S9</accession>
<evidence type="ECO:0000313" key="3">
    <source>
        <dbReference type="Proteomes" id="UP000199391"/>
    </source>
</evidence>
<protein>
    <submittedName>
        <fullName evidence="2">Uncharacterized protein</fullName>
    </submittedName>
</protein>
<feature type="region of interest" description="Disordered" evidence="1">
    <location>
        <begin position="509"/>
        <end position="542"/>
    </location>
</feature>
<proteinExistence type="predicted"/>
<dbReference type="Proteomes" id="UP000199391">
    <property type="component" value="Unassembled WGS sequence"/>
</dbReference>
<name>A0A1I7M4S9_9BURK</name>
<keyword evidence="3" id="KW-1185">Reference proteome</keyword>
<feature type="compositionally biased region" description="Low complexity" evidence="1">
    <location>
        <begin position="513"/>
        <end position="542"/>
    </location>
</feature>
<dbReference type="AlphaFoldDB" id="A0A1I7M4S9"/>
<dbReference type="STRING" id="1035707.SAMN05216552_10579"/>
<evidence type="ECO:0000313" key="2">
    <source>
        <dbReference type="EMBL" id="SFV16956.1"/>
    </source>
</evidence>
<sequence length="1105" mass="118382">MANNSEAVANVVLALQDGVAHIEQGTPLTRLHYFDGKFLRADALTLEQDYHRTLVRLANLAGGWGVVHGLGIGLSGANLTVGAGLAITPAGSTVLSNQSFSTPLADLLKTAKPAPPGGNAAFGHCDGDDDPATAEAPTSGIYEITVGPLEGLCGNEAVYGKLCEDACVTDSQRPYWREGLVLRLRPITLSLADSGAAPAEVIHLRNRVASAYFAAEPWLASSLLSAAGLAGGVWCNPAQLYGRDEVPIGLLMREGTSIKFIDAWSARRERMDTQARGYWQGRMAMRPWNVFIAQILQFQCQLSGLFEAGQPLPPADDCDQLRKLLDKTRKELESMLKRYGESTKKILMRTEGKASVKEIESVANHVRASYAELDGLTLSLADAGLGQGALPRQRMLLRAGFFELPPAGYLPVDPKTPVEDQCARMFGEGVHLHYHAVRKDEIGHLVEEAQHLDRISLTRGLDNPAAIERVEIFVPDGLASDAQPAAAGTWWRTELDFRAVLALMKVAPAEGDGQQPTQAPTASPTGAPTTAPSGKARKAAASAKAAQEMHRAGFAKGLQSMALGRLEFMFDGLTRGNKGEESGYAFTLVVVAELKKGAANGAGARIAIYIAGDIGSDPFDLDLGGETGVKAELRMAAAEGSGVTLGGTLTVLDLRANGGEEERLVQLDIHAIEGTAGVPPTTQVKRMRLHLRRGGDASTGIFLIDDDKDDPSSSPVLFDWDESPRQAAMYIAAEEDGGKDAAANDAPLPDQRVMNLTGLAAMPAPASAIGAATMSALAGLAEATDDPAFLLRARRRMFPTLEAPKTQTVRALHDWVMFRRARTHLCAPACAQPMDAAFEAFQVWHLRLEDAGQAQALAEALDKGDEKTLNQFDFKKVGILRYRGESSFSEEQAGAVLGMWTPAQPGPKVLLGRVWEGEPTAGQGWQNHFRVRNMLDQIASLTEPPPRGDSSIAAIPLPSPKLGDSALDGGMLIVTSGQLKVRKGLAVLAPFDPPNHHPNKESPHAPFEYGGGDTKALQEFIKSLPEDQPGGLTLATVQALDLPDAQKRLDAVVDLMVAMGRSNILQGHRQVMKLSAFDHEQLVRALEVKPEDYDDILFFEPVFPG</sequence>